<dbReference type="InterPro" id="IPR007278">
    <property type="entry name" value="DUF397"/>
</dbReference>
<reference evidence="3" key="1">
    <citation type="submission" date="2021-02" db="EMBL/GenBank/DDBJ databases">
        <title>Natronoglycomyces albus gen. nov., sp. nov, a haloalkaliphilic actinobacterium from a soda solonchak soil.</title>
        <authorList>
            <person name="Sorokin D.Y."/>
            <person name="Khijniak T.V."/>
            <person name="Zakharycheva A.P."/>
            <person name="Boueva O.V."/>
            <person name="Ariskina E.V."/>
            <person name="Hahnke R.L."/>
            <person name="Bunk B."/>
            <person name="Sproer C."/>
            <person name="Schumann P."/>
            <person name="Evtushenko L.I."/>
            <person name="Kublanov I.V."/>
        </authorList>
    </citation>
    <scope>NUCLEOTIDE SEQUENCE</scope>
    <source>
        <strain evidence="3">DSM 106290</strain>
    </source>
</reference>
<feature type="domain" description="DUF397" evidence="2">
    <location>
        <begin position="20"/>
        <end position="72"/>
    </location>
</feature>
<dbReference type="RefSeq" id="WP_213171718.1">
    <property type="nucleotide sequence ID" value="NZ_CP070496.1"/>
</dbReference>
<evidence type="ECO:0000259" key="2">
    <source>
        <dbReference type="Pfam" id="PF04149"/>
    </source>
</evidence>
<dbReference type="AlphaFoldDB" id="A0A895XT41"/>
<gene>
    <name evidence="3" type="ORF">JQS30_01905</name>
</gene>
<keyword evidence="4" id="KW-1185">Reference proteome</keyword>
<evidence type="ECO:0000313" key="4">
    <source>
        <dbReference type="Proteomes" id="UP000662939"/>
    </source>
</evidence>
<organism evidence="3 4">
    <name type="scientific">Natronoglycomyces albus</name>
    <dbReference type="NCBI Taxonomy" id="2811108"/>
    <lineage>
        <taxon>Bacteria</taxon>
        <taxon>Bacillati</taxon>
        <taxon>Actinomycetota</taxon>
        <taxon>Actinomycetes</taxon>
        <taxon>Glycomycetales</taxon>
        <taxon>Glycomycetaceae</taxon>
        <taxon>Natronoglycomyces</taxon>
    </lineage>
</organism>
<dbReference type="Pfam" id="PF04149">
    <property type="entry name" value="DUF397"/>
    <property type="match status" value="1"/>
</dbReference>
<protein>
    <submittedName>
        <fullName evidence="3">DUF397 domain-containing protein</fullName>
    </submittedName>
</protein>
<sequence>MTQWRKSSRSTGGGNCLETRWRKSSRSGGTNSNCVESRLAAGAFQVRDSKLGDASPVFDVPSQDFTGLLRAAQRLRHSSPAATLNSYDDLAVFTIGEGRFAVWRGKRGSVPTVARVRPSRRETRHWLGREAIRRSRWPNIEPPGAAGSPTHSQIVINVYLLDPSEHLYQA</sequence>
<evidence type="ECO:0000256" key="1">
    <source>
        <dbReference type="SAM" id="MobiDB-lite"/>
    </source>
</evidence>
<dbReference type="Proteomes" id="UP000662939">
    <property type="component" value="Chromosome"/>
</dbReference>
<proteinExistence type="predicted"/>
<dbReference type="KEGG" id="nav:JQS30_01905"/>
<evidence type="ECO:0000313" key="3">
    <source>
        <dbReference type="EMBL" id="QSB05706.1"/>
    </source>
</evidence>
<feature type="region of interest" description="Disordered" evidence="1">
    <location>
        <begin position="1"/>
        <end position="32"/>
    </location>
</feature>
<dbReference type="EMBL" id="CP070496">
    <property type="protein sequence ID" value="QSB05706.1"/>
    <property type="molecule type" value="Genomic_DNA"/>
</dbReference>
<name>A0A895XT41_9ACTN</name>
<accession>A0A895XT41</accession>